<dbReference type="SUPFAM" id="SSF54197">
    <property type="entry name" value="HIT-like"/>
    <property type="match status" value="1"/>
</dbReference>
<evidence type="ECO:0000256" key="1">
    <source>
        <dbReference type="PROSITE-ProRule" id="PRU00464"/>
    </source>
</evidence>
<organism evidence="3 4">
    <name type="scientific">Heyndrickxia camelliae</name>
    <dbReference type="NCBI Taxonomy" id="1707093"/>
    <lineage>
        <taxon>Bacteria</taxon>
        <taxon>Bacillati</taxon>
        <taxon>Bacillota</taxon>
        <taxon>Bacilli</taxon>
        <taxon>Bacillales</taxon>
        <taxon>Bacillaceae</taxon>
        <taxon>Heyndrickxia</taxon>
    </lineage>
</organism>
<proteinExistence type="predicted"/>
<dbReference type="OrthoDB" id="9784774at2"/>
<dbReference type="Proteomes" id="UP000233440">
    <property type="component" value="Unassembled WGS sequence"/>
</dbReference>
<keyword evidence="4" id="KW-1185">Reference proteome</keyword>
<evidence type="ECO:0000313" key="4">
    <source>
        <dbReference type="Proteomes" id="UP000233440"/>
    </source>
</evidence>
<reference evidence="3 4" key="1">
    <citation type="submission" date="2017-11" db="EMBL/GenBank/DDBJ databases">
        <title>Bacillus camelliae sp. nov., isolated from pu'er tea.</title>
        <authorList>
            <person name="Niu L."/>
        </authorList>
    </citation>
    <scope>NUCLEOTIDE SEQUENCE [LARGE SCALE GENOMIC DNA]</scope>
    <source>
        <strain evidence="3 4">7578-1</strain>
    </source>
</reference>
<name>A0A2N3LHX5_9BACI</name>
<dbReference type="PROSITE" id="PS51084">
    <property type="entry name" value="HIT_2"/>
    <property type="match status" value="1"/>
</dbReference>
<dbReference type="InterPro" id="IPR036265">
    <property type="entry name" value="HIT-like_sf"/>
</dbReference>
<dbReference type="AlphaFoldDB" id="A0A2N3LHX5"/>
<dbReference type="InterPro" id="IPR011146">
    <property type="entry name" value="HIT-like"/>
</dbReference>
<sequence>MKECPFCNPFSFENQKIILENEHCMFLQMPQEILIGSGLIIPRKHRETVFDLTEEEWITTYSLLQRAKYLLDEQYAPNGYNVGWNCYPTGGQSIPHAHLHVVPRYEDEPFAGKGIRHWIKSQNNKRSK</sequence>
<dbReference type="PANTHER" id="PTHR42997">
    <property type="entry name" value="HIT FAMILY HYDROLASE"/>
    <property type="match status" value="1"/>
</dbReference>
<accession>A0A2N3LHX5</accession>
<comment type="caution">
    <text evidence="3">The sequence shown here is derived from an EMBL/GenBank/DDBJ whole genome shotgun (WGS) entry which is preliminary data.</text>
</comment>
<dbReference type="PANTHER" id="PTHR42997:SF1">
    <property type="entry name" value="AP-4-A PHOSPHORYLASE"/>
    <property type="match status" value="1"/>
</dbReference>
<gene>
    <name evidence="3" type="ORF">CWO92_15315</name>
</gene>
<dbReference type="RefSeq" id="WP_101355091.1">
    <property type="nucleotide sequence ID" value="NZ_PIQO01000012.1"/>
</dbReference>
<feature type="short sequence motif" description="Histidine triad motif" evidence="1">
    <location>
        <begin position="96"/>
        <end position="100"/>
    </location>
</feature>
<dbReference type="Pfam" id="PF01230">
    <property type="entry name" value="HIT"/>
    <property type="match status" value="1"/>
</dbReference>
<dbReference type="InterPro" id="IPR052908">
    <property type="entry name" value="AP-4-A_phosphorylase"/>
</dbReference>
<dbReference type="Gene3D" id="3.30.428.10">
    <property type="entry name" value="HIT-like"/>
    <property type="match status" value="1"/>
</dbReference>
<evidence type="ECO:0000313" key="3">
    <source>
        <dbReference type="EMBL" id="PKR84174.1"/>
    </source>
</evidence>
<feature type="domain" description="HIT" evidence="2">
    <location>
        <begin position="5"/>
        <end position="111"/>
    </location>
</feature>
<dbReference type="GO" id="GO:0003824">
    <property type="term" value="F:catalytic activity"/>
    <property type="evidence" value="ECO:0007669"/>
    <property type="project" value="InterPro"/>
</dbReference>
<dbReference type="EMBL" id="PIQO01000012">
    <property type="protein sequence ID" value="PKR84174.1"/>
    <property type="molecule type" value="Genomic_DNA"/>
</dbReference>
<evidence type="ECO:0000259" key="2">
    <source>
        <dbReference type="PROSITE" id="PS51084"/>
    </source>
</evidence>
<protein>
    <submittedName>
        <fullName evidence="3">HIT family protein</fullName>
    </submittedName>
</protein>